<sequence length="234" mass="24745">MIQLTVAGDADAAARTTAERIAAAIAEARAERGIAHVSLAGGRTPGRTYRMLARLVTDWSGVHLWFGDERCVPLDDPESNHRLVADTLLASAARPHPIVHAVEGVEDDPAGAAAAYEALLRATVDGDPPQLDVALLGLGEDGHTASLFPNDPVLEEQSKLCLAVHGTKPPFERITFTLPMLRAARRVIVLAEGAGKAWAIGQMLAGPSERIPASLLDGDRSEVELIVDHTAAPQ</sequence>
<dbReference type="GO" id="GO:0006098">
    <property type="term" value="P:pentose-phosphate shunt"/>
    <property type="evidence" value="ECO:0007669"/>
    <property type="project" value="UniProtKB-UniPathway"/>
</dbReference>
<dbReference type="EMBL" id="JACHNU010000007">
    <property type="protein sequence ID" value="MBB4664342.1"/>
    <property type="molecule type" value="Genomic_DNA"/>
</dbReference>
<reference evidence="9 10" key="1">
    <citation type="submission" date="2020-08" db="EMBL/GenBank/DDBJ databases">
        <title>Genomic Encyclopedia of Archaeal and Bacterial Type Strains, Phase II (KMG-II): from individual species to whole genera.</title>
        <authorList>
            <person name="Goeker M."/>
        </authorList>
    </citation>
    <scope>NUCLEOTIDE SEQUENCE [LARGE SCALE GENOMIC DNA]</scope>
    <source>
        <strain evidence="9 10">DSM 23288</strain>
    </source>
</reference>
<comment type="pathway">
    <text evidence="3 7">Carbohydrate degradation; pentose phosphate pathway; D-ribulose 5-phosphate from D-glucose 6-phosphate (oxidative stage): step 2/3.</text>
</comment>
<evidence type="ECO:0000256" key="2">
    <source>
        <dbReference type="ARBA" id="ARBA00002681"/>
    </source>
</evidence>
<dbReference type="AlphaFoldDB" id="A0A840IHD3"/>
<dbReference type="Gene3D" id="3.40.50.1360">
    <property type="match status" value="1"/>
</dbReference>
<dbReference type="CDD" id="cd01400">
    <property type="entry name" value="6PGL"/>
    <property type="match status" value="1"/>
</dbReference>
<evidence type="ECO:0000256" key="3">
    <source>
        <dbReference type="ARBA" id="ARBA00004961"/>
    </source>
</evidence>
<accession>A0A840IHD3</accession>
<dbReference type="UniPathway" id="UPA00115">
    <property type="reaction ID" value="UER00409"/>
</dbReference>
<comment type="function">
    <text evidence="2 7">Hydrolysis of 6-phosphogluconolactone to 6-phosphogluconate.</text>
</comment>
<dbReference type="InterPro" id="IPR006148">
    <property type="entry name" value="Glc/Gal-6P_isomerase"/>
</dbReference>
<keyword evidence="7 9" id="KW-0378">Hydrolase</keyword>
<dbReference type="PANTHER" id="PTHR11054">
    <property type="entry name" value="6-PHOSPHOGLUCONOLACTONASE"/>
    <property type="match status" value="1"/>
</dbReference>
<evidence type="ECO:0000259" key="8">
    <source>
        <dbReference type="Pfam" id="PF01182"/>
    </source>
</evidence>
<evidence type="ECO:0000256" key="4">
    <source>
        <dbReference type="ARBA" id="ARBA00010662"/>
    </source>
</evidence>
<keyword evidence="10" id="KW-1185">Reference proteome</keyword>
<comment type="similarity">
    <text evidence="4 7">Belongs to the glucosamine/galactosamine-6-phosphate isomerase family. 6-phosphogluconolactonase subfamily.</text>
</comment>
<comment type="caution">
    <text evidence="9">The sequence shown here is derived from an EMBL/GenBank/DDBJ whole genome shotgun (WGS) entry which is preliminary data.</text>
</comment>
<evidence type="ECO:0000256" key="5">
    <source>
        <dbReference type="ARBA" id="ARBA00013198"/>
    </source>
</evidence>
<evidence type="ECO:0000313" key="10">
    <source>
        <dbReference type="Proteomes" id="UP000585272"/>
    </source>
</evidence>
<dbReference type="InterPro" id="IPR037171">
    <property type="entry name" value="NagB/RpiA_transferase-like"/>
</dbReference>
<dbReference type="GO" id="GO:0005975">
    <property type="term" value="P:carbohydrate metabolic process"/>
    <property type="evidence" value="ECO:0007669"/>
    <property type="project" value="UniProtKB-UniRule"/>
</dbReference>
<name>A0A840IHD3_9ACTN</name>
<dbReference type="PANTHER" id="PTHR11054:SF0">
    <property type="entry name" value="6-PHOSPHOGLUCONOLACTONASE"/>
    <property type="match status" value="1"/>
</dbReference>
<evidence type="ECO:0000313" key="9">
    <source>
        <dbReference type="EMBL" id="MBB4664342.1"/>
    </source>
</evidence>
<dbReference type="NCBIfam" id="TIGR01198">
    <property type="entry name" value="pgl"/>
    <property type="match status" value="1"/>
</dbReference>
<evidence type="ECO:0000256" key="1">
    <source>
        <dbReference type="ARBA" id="ARBA00000832"/>
    </source>
</evidence>
<dbReference type="Proteomes" id="UP000585272">
    <property type="component" value="Unassembled WGS sequence"/>
</dbReference>
<dbReference type="RefSeq" id="WP_183344332.1">
    <property type="nucleotide sequence ID" value="NZ_JACHNU010000007.1"/>
</dbReference>
<dbReference type="InterPro" id="IPR039104">
    <property type="entry name" value="6PGL"/>
</dbReference>
<organism evidence="9 10">
    <name type="scientific">Conexibacter arvalis</name>
    <dbReference type="NCBI Taxonomy" id="912552"/>
    <lineage>
        <taxon>Bacteria</taxon>
        <taxon>Bacillati</taxon>
        <taxon>Actinomycetota</taxon>
        <taxon>Thermoleophilia</taxon>
        <taxon>Solirubrobacterales</taxon>
        <taxon>Conexibacteraceae</taxon>
        <taxon>Conexibacter</taxon>
    </lineage>
</organism>
<dbReference type="Pfam" id="PF01182">
    <property type="entry name" value="Glucosamine_iso"/>
    <property type="match status" value="1"/>
</dbReference>
<evidence type="ECO:0000256" key="6">
    <source>
        <dbReference type="ARBA" id="ARBA00020337"/>
    </source>
</evidence>
<feature type="domain" description="Glucosamine/galactosamine-6-phosphate isomerase" evidence="8">
    <location>
        <begin position="9"/>
        <end position="219"/>
    </location>
</feature>
<dbReference type="EC" id="3.1.1.31" evidence="5 7"/>
<dbReference type="InterPro" id="IPR005900">
    <property type="entry name" value="6-phosphogluconolactonase_DevB"/>
</dbReference>
<dbReference type="SUPFAM" id="SSF100950">
    <property type="entry name" value="NagB/RpiA/CoA transferase-like"/>
    <property type="match status" value="1"/>
</dbReference>
<evidence type="ECO:0000256" key="7">
    <source>
        <dbReference type="RuleBase" id="RU365095"/>
    </source>
</evidence>
<protein>
    <recommendedName>
        <fullName evidence="6 7">6-phosphogluconolactonase</fullName>
        <shortName evidence="7">6PGL</shortName>
        <ecNumber evidence="5 7">3.1.1.31</ecNumber>
    </recommendedName>
</protein>
<gene>
    <name evidence="7" type="primary">pgl</name>
    <name evidence="9" type="ORF">BDZ31_003953</name>
</gene>
<proteinExistence type="inferred from homology"/>
<dbReference type="GO" id="GO:0017057">
    <property type="term" value="F:6-phosphogluconolactonase activity"/>
    <property type="evidence" value="ECO:0007669"/>
    <property type="project" value="UniProtKB-UniRule"/>
</dbReference>
<comment type="catalytic activity">
    <reaction evidence="1 7">
        <text>6-phospho-D-glucono-1,5-lactone + H2O = 6-phospho-D-gluconate + H(+)</text>
        <dbReference type="Rhea" id="RHEA:12556"/>
        <dbReference type="ChEBI" id="CHEBI:15377"/>
        <dbReference type="ChEBI" id="CHEBI:15378"/>
        <dbReference type="ChEBI" id="CHEBI:57955"/>
        <dbReference type="ChEBI" id="CHEBI:58759"/>
        <dbReference type="EC" id="3.1.1.31"/>
    </reaction>
</comment>